<proteinExistence type="predicted"/>
<evidence type="ECO:0000256" key="1">
    <source>
        <dbReference type="SAM" id="Phobius"/>
    </source>
</evidence>
<keyword evidence="3" id="KW-1185">Reference proteome</keyword>
<reference evidence="2" key="1">
    <citation type="submission" date="2022-11" db="EMBL/GenBank/DDBJ databases">
        <authorList>
            <person name="Hyden B.L."/>
            <person name="Feng K."/>
            <person name="Yates T."/>
            <person name="Jawdy S."/>
            <person name="Smart L.B."/>
            <person name="Muchero W."/>
        </authorList>
    </citation>
    <scope>NUCLEOTIDE SEQUENCE</scope>
    <source>
        <tissue evidence="2">Shoot tip</tissue>
    </source>
</reference>
<keyword evidence="1" id="KW-0812">Transmembrane</keyword>
<dbReference type="Proteomes" id="UP001151752">
    <property type="component" value="Chromosome 16"/>
</dbReference>
<keyword evidence="1" id="KW-0472">Membrane</keyword>
<protein>
    <submittedName>
        <fullName evidence="2">Uncharacterized protein</fullName>
    </submittedName>
</protein>
<organism evidence="2 3">
    <name type="scientific">Salix koriyanagi</name>
    <dbReference type="NCBI Taxonomy" id="2511006"/>
    <lineage>
        <taxon>Eukaryota</taxon>
        <taxon>Viridiplantae</taxon>
        <taxon>Streptophyta</taxon>
        <taxon>Embryophyta</taxon>
        <taxon>Tracheophyta</taxon>
        <taxon>Spermatophyta</taxon>
        <taxon>Magnoliopsida</taxon>
        <taxon>eudicotyledons</taxon>
        <taxon>Gunneridae</taxon>
        <taxon>Pentapetalae</taxon>
        <taxon>rosids</taxon>
        <taxon>fabids</taxon>
        <taxon>Malpighiales</taxon>
        <taxon>Salicaceae</taxon>
        <taxon>Saliceae</taxon>
        <taxon>Salix</taxon>
    </lineage>
</organism>
<accession>A0A9Q0X580</accession>
<evidence type="ECO:0000313" key="2">
    <source>
        <dbReference type="EMBL" id="KAJ6779019.1"/>
    </source>
</evidence>
<feature type="transmembrane region" description="Helical" evidence="1">
    <location>
        <begin position="27"/>
        <end position="45"/>
    </location>
</feature>
<sequence length="48" mass="5651">MNINLLFERGFCCVWCLYFVELSAMNYLVPLISNGLFDIVFIILTRNM</sequence>
<comment type="caution">
    <text evidence="2">The sequence shown here is derived from an EMBL/GenBank/DDBJ whole genome shotgun (WGS) entry which is preliminary data.</text>
</comment>
<reference evidence="2" key="2">
    <citation type="journal article" date="2023" name="Int. J. Mol. Sci.">
        <title>De Novo Assembly and Annotation of 11 Diverse Shrub Willow (Salix) Genomes Reveals Novel Gene Organization in Sex-Linked Regions.</title>
        <authorList>
            <person name="Hyden B."/>
            <person name="Feng K."/>
            <person name="Yates T.B."/>
            <person name="Jawdy S."/>
            <person name="Cereghino C."/>
            <person name="Smart L.B."/>
            <person name="Muchero W."/>
        </authorList>
    </citation>
    <scope>NUCLEOTIDE SEQUENCE</scope>
    <source>
        <tissue evidence="2">Shoot tip</tissue>
    </source>
</reference>
<name>A0A9Q0X580_9ROSI</name>
<dbReference type="EMBL" id="JAPFFM010000001">
    <property type="protein sequence ID" value="KAJ6779019.1"/>
    <property type="molecule type" value="Genomic_DNA"/>
</dbReference>
<evidence type="ECO:0000313" key="3">
    <source>
        <dbReference type="Proteomes" id="UP001151752"/>
    </source>
</evidence>
<dbReference type="AlphaFoldDB" id="A0A9Q0X580"/>
<keyword evidence="1" id="KW-1133">Transmembrane helix</keyword>
<gene>
    <name evidence="2" type="ORF">OIU74_002749</name>
</gene>